<sequence length="146" mass="17200">MKTRFYITAALAVLLYCCQQKDWTDSSENGIDIDKYETSGINDNLLRKWLLLNRESDSIIKSAQLIIQQQRILIETHPPDEREYLNTCIEEAQQQLDLLKKKVKFTKEFAGGIKQYDPSLQFTIDSLEEDYMREKYKLEDALKQLK</sequence>
<evidence type="ECO:0000313" key="2">
    <source>
        <dbReference type="EMBL" id="MBE8726053.1"/>
    </source>
</evidence>
<accession>A0ABR9TL23</accession>
<dbReference type="EMBL" id="PRDM01000003">
    <property type="protein sequence ID" value="MBE8726053.1"/>
    <property type="molecule type" value="Genomic_DNA"/>
</dbReference>
<keyword evidence="3" id="KW-1185">Reference proteome</keyword>
<evidence type="ECO:0008006" key="4">
    <source>
        <dbReference type="Google" id="ProtNLM"/>
    </source>
</evidence>
<evidence type="ECO:0000313" key="3">
    <source>
        <dbReference type="Proteomes" id="UP000640614"/>
    </source>
</evidence>
<feature type="coiled-coil region" evidence="1">
    <location>
        <begin position="82"/>
        <end position="144"/>
    </location>
</feature>
<gene>
    <name evidence="2" type="ORF">C4F50_14025</name>
</gene>
<evidence type="ECO:0000256" key="1">
    <source>
        <dbReference type="SAM" id="Coils"/>
    </source>
</evidence>
<dbReference type="Proteomes" id="UP000640614">
    <property type="component" value="Unassembled WGS sequence"/>
</dbReference>
<keyword evidence="1" id="KW-0175">Coiled coil</keyword>
<organism evidence="2 3">
    <name type="scientific">Flavobacterium hungaricum</name>
    <dbReference type="NCBI Taxonomy" id="2082725"/>
    <lineage>
        <taxon>Bacteria</taxon>
        <taxon>Pseudomonadati</taxon>
        <taxon>Bacteroidota</taxon>
        <taxon>Flavobacteriia</taxon>
        <taxon>Flavobacteriales</taxon>
        <taxon>Flavobacteriaceae</taxon>
        <taxon>Flavobacterium</taxon>
    </lineage>
</organism>
<dbReference type="RefSeq" id="WP_194139256.1">
    <property type="nucleotide sequence ID" value="NZ_PRDM01000003.1"/>
</dbReference>
<name>A0ABR9TL23_9FLAO</name>
<proteinExistence type="predicted"/>
<reference evidence="2 3" key="1">
    <citation type="submission" date="2018-07" db="EMBL/GenBank/DDBJ databases">
        <title>Genome assembly of strain KB82.</title>
        <authorList>
            <person name="Kukolya J."/>
            <person name="Horvath B."/>
            <person name="Nagy I."/>
            <person name="Toth A."/>
        </authorList>
    </citation>
    <scope>NUCLEOTIDE SEQUENCE [LARGE SCALE GENOMIC DNA]</scope>
    <source>
        <strain evidence="2 3">Kb82</strain>
    </source>
</reference>
<comment type="caution">
    <text evidence="2">The sequence shown here is derived from an EMBL/GenBank/DDBJ whole genome shotgun (WGS) entry which is preliminary data.</text>
</comment>
<protein>
    <recommendedName>
        <fullName evidence="4">Lipoprotein</fullName>
    </recommendedName>
</protein>